<sequence length="182" mass="20461">MTSRWRDTPERYGLTTRLLHWSMAALFAWQFFGMGVKLVLGRHAFTAFMVGTHKPVGTVLMLLILLRGAWGLSQWRRRPPHPASWIGRMAAAGHALLYALMLYVPAVALLREYGSGRGFAPWGIPLFPATGEKLAWLMTPANLSHGVLAWTLLALVAGHVLMVALHHWWWRDTTLARMAGRL</sequence>
<accession>A0ABT3JV25</accession>
<evidence type="ECO:0000256" key="12">
    <source>
        <dbReference type="ARBA" id="ARBA00037975"/>
    </source>
</evidence>
<feature type="domain" description="Cytochrome b561 bacterial/Ni-hydrogenase" evidence="14">
    <location>
        <begin position="11"/>
        <end position="179"/>
    </location>
</feature>
<evidence type="ECO:0000256" key="13">
    <source>
        <dbReference type="SAM" id="Phobius"/>
    </source>
</evidence>
<feature type="transmembrane region" description="Helical" evidence="13">
    <location>
        <begin position="12"/>
        <end position="32"/>
    </location>
</feature>
<dbReference type="Proteomes" id="UP001209922">
    <property type="component" value="Unassembled WGS sequence"/>
</dbReference>
<evidence type="ECO:0000313" key="15">
    <source>
        <dbReference type="EMBL" id="MCW4472349.1"/>
    </source>
</evidence>
<dbReference type="InterPro" id="IPR011577">
    <property type="entry name" value="Cyt_b561_bac/Ni-Hgenase"/>
</dbReference>
<keyword evidence="16" id="KW-1185">Reference proteome</keyword>
<comment type="subcellular location">
    <subcellularLocation>
        <location evidence="2">Cell membrane</location>
        <topology evidence="2">Multi-pass membrane protein</topology>
    </subcellularLocation>
</comment>
<comment type="similarity">
    <text evidence="12">Belongs to the cytochrome b561 family.</text>
</comment>
<evidence type="ECO:0000256" key="11">
    <source>
        <dbReference type="ARBA" id="ARBA00023136"/>
    </source>
</evidence>
<feature type="transmembrane region" description="Helical" evidence="13">
    <location>
        <begin position="44"/>
        <end position="66"/>
    </location>
</feature>
<keyword evidence="9 13" id="KW-1133">Transmembrane helix</keyword>
<dbReference type="PANTHER" id="PTHR30529:SF7">
    <property type="entry name" value="CYTOCHROME B561 BACTERIAL_NI-HYDROGENASE DOMAIN-CONTAINING PROTEIN"/>
    <property type="match status" value="1"/>
</dbReference>
<evidence type="ECO:0000256" key="4">
    <source>
        <dbReference type="ARBA" id="ARBA00022475"/>
    </source>
</evidence>
<keyword evidence="6 13" id="KW-0812">Transmembrane</keyword>
<dbReference type="RefSeq" id="WP_265127297.1">
    <property type="nucleotide sequence ID" value="NZ_JAPCHY010000004.1"/>
</dbReference>
<comment type="cofactor">
    <cofactor evidence="1">
        <name>heme b</name>
        <dbReference type="ChEBI" id="CHEBI:60344"/>
    </cofactor>
</comment>
<evidence type="ECO:0000256" key="1">
    <source>
        <dbReference type="ARBA" id="ARBA00001970"/>
    </source>
</evidence>
<evidence type="ECO:0000256" key="3">
    <source>
        <dbReference type="ARBA" id="ARBA00022448"/>
    </source>
</evidence>
<organism evidence="15 16">
    <name type="scientific">Xanthomonas chitinilytica</name>
    <dbReference type="NCBI Taxonomy" id="2989819"/>
    <lineage>
        <taxon>Bacteria</taxon>
        <taxon>Pseudomonadati</taxon>
        <taxon>Pseudomonadota</taxon>
        <taxon>Gammaproteobacteria</taxon>
        <taxon>Lysobacterales</taxon>
        <taxon>Lysobacteraceae</taxon>
        <taxon>Xanthomonas</taxon>
    </lineage>
</organism>
<keyword evidence="8" id="KW-0249">Electron transport</keyword>
<keyword evidence="4" id="KW-1003">Cell membrane</keyword>
<evidence type="ECO:0000256" key="7">
    <source>
        <dbReference type="ARBA" id="ARBA00022723"/>
    </source>
</evidence>
<evidence type="ECO:0000256" key="2">
    <source>
        <dbReference type="ARBA" id="ARBA00004651"/>
    </source>
</evidence>
<dbReference type="EMBL" id="JAPCHY010000004">
    <property type="protein sequence ID" value="MCW4472349.1"/>
    <property type="molecule type" value="Genomic_DNA"/>
</dbReference>
<keyword evidence="3" id="KW-0813">Transport</keyword>
<proteinExistence type="inferred from homology"/>
<name>A0ABT3JV25_9XANT</name>
<evidence type="ECO:0000256" key="8">
    <source>
        <dbReference type="ARBA" id="ARBA00022982"/>
    </source>
</evidence>
<evidence type="ECO:0000256" key="6">
    <source>
        <dbReference type="ARBA" id="ARBA00022692"/>
    </source>
</evidence>
<keyword evidence="10" id="KW-0408">Iron</keyword>
<protein>
    <submittedName>
        <fullName evidence="15">Cytochrome b</fullName>
    </submittedName>
</protein>
<dbReference type="Pfam" id="PF01292">
    <property type="entry name" value="Ni_hydr_CYTB"/>
    <property type="match status" value="1"/>
</dbReference>
<evidence type="ECO:0000313" key="16">
    <source>
        <dbReference type="Proteomes" id="UP001209922"/>
    </source>
</evidence>
<dbReference type="InterPro" id="IPR052168">
    <property type="entry name" value="Cytochrome_b561_oxidase"/>
</dbReference>
<feature type="transmembrane region" description="Helical" evidence="13">
    <location>
        <begin position="86"/>
        <end position="110"/>
    </location>
</feature>
<keyword evidence="11 13" id="KW-0472">Membrane</keyword>
<evidence type="ECO:0000259" key="14">
    <source>
        <dbReference type="Pfam" id="PF01292"/>
    </source>
</evidence>
<keyword evidence="7" id="KW-0479">Metal-binding</keyword>
<evidence type="ECO:0000256" key="9">
    <source>
        <dbReference type="ARBA" id="ARBA00022989"/>
    </source>
</evidence>
<evidence type="ECO:0000256" key="10">
    <source>
        <dbReference type="ARBA" id="ARBA00023004"/>
    </source>
</evidence>
<dbReference type="PANTHER" id="PTHR30529">
    <property type="entry name" value="CYTOCHROME B561"/>
    <property type="match status" value="1"/>
</dbReference>
<feature type="transmembrane region" description="Helical" evidence="13">
    <location>
        <begin position="147"/>
        <end position="169"/>
    </location>
</feature>
<dbReference type="SUPFAM" id="SSF81342">
    <property type="entry name" value="Transmembrane di-heme cytochromes"/>
    <property type="match status" value="1"/>
</dbReference>
<comment type="caution">
    <text evidence="15">The sequence shown here is derived from an EMBL/GenBank/DDBJ whole genome shotgun (WGS) entry which is preliminary data.</text>
</comment>
<keyword evidence="5" id="KW-0349">Heme</keyword>
<dbReference type="InterPro" id="IPR016174">
    <property type="entry name" value="Di-haem_cyt_TM"/>
</dbReference>
<gene>
    <name evidence="15" type="ORF">OK345_07510</name>
</gene>
<reference evidence="15 16" key="1">
    <citation type="submission" date="2022-10" db="EMBL/GenBank/DDBJ databases">
        <title>Xanthomonas sp. H13-6.</title>
        <authorList>
            <person name="Liu X."/>
            <person name="Deng Z."/>
            <person name="Jiang Y."/>
            <person name="Yu T."/>
            <person name="Ai J."/>
        </authorList>
    </citation>
    <scope>NUCLEOTIDE SEQUENCE [LARGE SCALE GENOMIC DNA]</scope>
    <source>
        <strain evidence="15 16">H13-6</strain>
    </source>
</reference>
<evidence type="ECO:0000256" key="5">
    <source>
        <dbReference type="ARBA" id="ARBA00022617"/>
    </source>
</evidence>